<dbReference type="AlphaFoldDB" id="A0A8D9M5J8"/>
<dbReference type="Proteomes" id="UP000694005">
    <property type="component" value="Chromosome A08"/>
</dbReference>
<organism evidence="2 3">
    <name type="scientific">Brassica campestris</name>
    <name type="common">Field mustard</name>
    <dbReference type="NCBI Taxonomy" id="3711"/>
    <lineage>
        <taxon>Eukaryota</taxon>
        <taxon>Viridiplantae</taxon>
        <taxon>Streptophyta</taxon>
        <taxon>Embryophyta</taxon>
        <taxon>Tracheophyta</taxon>
        <taxon>Spermatophyta</taxon>
        <taxon>Magnoliopsida</taxon>
        <taxon>eudicotyledons</taxon>
        <taxon>Gunneridae</taxon>
        <taxon>Pentapetalae</taxon>
        <taxon>rosids</taxon>
        <taxon>malvids</taxon>
        <taxon>Brassicales</taxon>
        <taxon>Brassicaceae</taxon>
        <taxon>Brassiceae</taxon>
        <taxon>Brassica</taxon>
    </lineage>
</organism>
<protein>
    <submittedName>
        <fullName evidence="2">Uncharacterized protein</fullName>
    </submittedName>
</protein>
<feature type="region of interest" description="Disordered" evidence="1">
    <location>
        <begin position="18"/>
        <end position="48"/>
    </location>
</feature>
<dbReference type="EMBL" id="LS974624">
    <property type="protein sequence ID" value="CAG7898392.1"/>
    <property type="molecule type" value="Genomic_DNA"/>
</dbReference>
<name>A0A8D9M5J8_BRACM</name>
<gene>
    <name evidence="2" type="ORF">BRAPAZ1V2_A08P20580.2</name>
</gene>
<accession>A0A8D9M5J8</accession>
<reference evidence="2 3" key="1">
    <citation type="submission" date="2021-07" db="EMBL/GenBank/DDBJ databases">
        <authorList>
            <consortium name="Genoscope - CEA"/>
            <person name="William W."/>
        </authorList>
    </citation>
    <scope>NUCLEOTIDE SEQUENCE [LARGE SCALE GENOMIC DNA]</scope>
</reference>
<proteinExistence type="predicted"/>
<evidence type="ECO:0000256" key="1">
    <source>
        <dbReference type="SAM" id="MobiDB-lite"/>
    </source>
</evidence>
<dbReference type="Gramene" id="A08p20580.2_BraZ1">
    <property type="protein sequence ID" value="A08p20580.2_BraZ1.CDS.1"/>
    <property type="gene ID" value="A08g20580.2_BraZ1"/>
</dbReference>
<sequence length="106" mass="12326">MLQWTIAMLSINTSQNKELLSSSGSRKETRQSSAFSKNEPLKQPLKIEQPSEIQVDETRLSDLRFRKLNNRLQSIYQILINLHETSYIFTDKSKLEDVMALIKGRK</sequence>
<evidence type="ECO:0000313" key="3">
    <source>
        <dbReference type="Proteomes" id="UP000694005"/>
    </source>
</evidence>
<evidence type="ECO:0000313" key="2">
    <source>
        <dbReference type="EMBL" id="CAG7898392.1"/>
    </source>
</evidence>
<feature type="non-terminal residue" evidence="2">
    <location>
        <position position="106"/>
    </location>
</feature>